<name>A0A450ZIJ0_9GAMM</name>
<sequence length="94" mass="10999">MSALRAEIERGRPCPTYGFLSGFLFFRYVKSLRIPLATAYTYHPQVIIVTDKFGYENYDEYSTNEADEFNQNCFRRTPSICEAEQEINKLIILL</sequence>
<protein>
    <submittedName>
        <fullName evidence="1">Uncharacterized protein</fullName>
    </submittedName>
</protein>
<reference evidence="1" key="1">
    <citation type="submission" date="2019-02" db="EMBL/GenBank/DDBJ databases">
        <authorList>
            <person name="Gruber-Vodicka R. H."/>
            <person name="Seah K. B. B."/>
        </authorList>
    </citation>
    <scope>NUCLEOTIDE SEQUENCE</scope>
    <source>
        <strain evidence="2">BECK_BY2</strain>
        <strain evidence="1">BECK_BY3</strain>
    </source>
</reference>
<dbReference type="EMBL" id="CAADFY010000024">
    <property type="protein sequence ID" value="VFK53584.1"/>
    <property type="molecule type" value="Genomic_DNA"/>
</dbReference>
<dbReference type="EMBL" id="CAADFV010000024">
    <property type="protein sequence ID" value="VFK55063.1"/>
    <property type="molecule type" value="Genomic_DNA"/>
</dbReference>
<organism evidence="1">
    <name type="scientific">Candidatus Kentrum sp. TUN</name>
    <dbReference type="NCBI Taxonomy" id="2126343"/>
    <lineage>
        <taxon>Bacteria</taxon>
        <taxon>Pseudomonadati</taxon>
        <taxon>Pseudomonadota</taxon>
        <taxon>Gammaproteobacteria</taxon>
        <taxon>Candidatus Kentrum</taxon>
    </lineage>
</organism>
<proteinExistence type="predicted"/>
<dbReference type="AlphaFoldDB" id="A0A450ZIJ0"/>
<gene>
    <name evidence="2" type="ORF">BECKTUN1418E_GA0071001_102434</name>
    <name evidence="1" type="ORF">BECKTUN1418F_GA0071002_102434</name>
</gene>
<evidence type="ECO:0000313" key="2">
    <source>
        <dbReference type="EMBL" id="VFK55063.1"/>
    </source>
</evidence>
<evidence type="ECO:0000313" key="1">
    <source>
        <dbReference type="EMBL" id="VFK53584.1"/>
    </source>
</evidence>
<accession>A0A450ZIJ0</accession>